<dbReference type="OrthoDB" id="9796570at2"/>
<reference evidence="2 3" key="1">
    <citation type="submission" date="2018-11" db="EMBL/GenBank/DDBJ databases">
        <title>the genome of Mesorhizobium tamadayense DSM 28320.</title>
        <authorList>
            <person name="Gao J."/>
        </authorList>
    </citation>
    <scope>NUCLEOTIDE SEQUENCE [LARGE SCALE GENOMIC DNA]</scope>
    <source>
        <strain evidence="2 3">DSM 28320</strain>
    </source>
</reference>
<dbReference type="SUPFAM" id="SSF53474">
    <property type="entry name" value="alpha/beta-Hydrolases"/>
    <property type="match status" value="1"/>
</dbReference>
<dbReference type="GO" id="GO:0016787">
    <property type="term" value="F:hydrolase activity"/>
    <property type="evidence" value="ECO:0007669"/>
    <property type="project" value="UniProtKB-KW"/>
</dbReference>
<dbReference type="InterPro" id="IPR029058">
    <property type="entry name" value="AB_hydrolase_fold"/>
</dbReference>
<dbReference type="Gene3D" id="3.40.50.1820">
    <property type="entry name" value="alpha/beta hydrolase"/>
    <property type="match status" value="1"/>
</dbReference>
<dbReference type="RefSeq" id="WP_124996748.1">
    <property type="nucleotide sequence ID" value="NZ_RQXT01000006.1"/>
</dbReference>
<comment type="caution">
    <text evidence="2">The sequence shown here is derived from an EMBL/GenBank/DDBJ whole genome shotgun (WGS) entry which is preliminary data.</text>
</comment>
<sequence>MSKDAYIHKVLPGSPGGPLLFVFHGTGAGENQLLSFGREIAPSATIASPRGDVSEQGAARFFRRAGEGVYDMDDLARATAKMAGFVKAHVETAKPSAVFGLGYSNGANILASVVFAEPSLFDATALMHPLIPFEPDVKGSLAGRHILITAGRRDPICPPNLTSRLEAYLRADGADVTVEWHDGGHEVRPNEIEAARRLFALAPAAEGGKNNG</sequence>
<keyword evidence="2" id="KW-0378">Hydrolase</keyword>
<keyword evidence="3" id="KW-1185">Reference proteome</keyword>
<evidence type="ECO:0000313" key="2">
    <source>
        <dbReference type="EMBL" id="RRI04960.1"/>
    </source>
</evidence>
<evidence type="ECO:0000313" key="3">
    <source>
        <dbReference type="Proteomes" id="UP000273786"/>
    </source>
</evidence>
<dbReference type="Pfam" id="PF01738">
    <property type="entry name" value="DLH"/>
    <property type="match status" value="1"/>
</dbReference>
<gene>
    <name evidence="2" type="ORF">EH240_07360</name>
</gene>
<protein>
    <submittedName>
        <fullName evidence="2">Alpha/beta hydrolase</fullName>
    </submittedName>
</protein>
<evidence type="ECO:0000259" key="1">
    <source>
        <dbReference type="Pfam" id="PF01738"/>
    </source>
</evidence>
<dbReference type="Proteomes" id="UP000273786">
    <property type="component" value="Unassembled WGS sequence"/>
</dbReference>
<feature type="domain" description="Dienelactone hydrolase" evidence="1">
    <location>
        <begin position="88"/>
        <end position="183"/>
    </location>
</feature>
<dbReference type="InterPro" id="IPR002925">
    <property type="entry name" value="Dienelactn_hydro"/>
</dbReference>
<dbReference type="AlphaFoldDB" id="A0A3P3G264"/>
<accession>A0A3P3G264</accession>
<name>A0A3P3G264_9HYPH</name>
<organism evidence="2 3">
    <name type="scientific">Mesorhizobium tamadayense</name>
    <dbReference type="NCBI Taxonomy" id="425306"/>
    <lineage>
        <taxon>Bacteria</taxon>
        <taxon>Pseudomonadati</taxon>
        <taxon>Pseudomonadota</taxon>
        <taxon>Alphaproteobacteria</taxon>
        <taxon>Hyphomicrobiales</taxon>
        <taxon>Phyllobacteriaceae</taxon>
        <taxon>Mesorhizobium</taxon>
    </lineage>
</organism>
<proteinExistence type="predicted"/>
<dbReference type="EMBL" id="RQXT01000006">
    <property type="protein sequence ID" value="RRI04960.1"/>
    <property type="molecule type" value="Genomic_DNA"/>
</dbReference>